<dbReference type="PROSITE" id="PS51767">
    <property type="entry name" value="PEPTIDASE_A1"/>
    <property type="match status" value="1"/>
</dbReference>
<evidence type="ECO:0000256" key="1">
    <source>
        <dbReference type="ARBA" id="ARBA00022670"/>
    </source>
</evidence>
<dbReference type="Proteomes" id="UP000683925">
    <property type="component" value="Unassembled WGS sequence"/>
</dbReference>
<evidence type="ECO:0000313" key="8">
    <source>
        <dbReference type="EMBL" id="CAD8174878.1"/>
    </source>
</evidence>
<feature type="transmembrane region" description="Helical" evidence="6">
    <location>
        <begin position="67"/>
        <end position="90"/>
    </location>
</feature>
<evidence type="ECO:0000256" key="5">
    <source>
        <dbReference type="PIRSR" id="PIRSR601461-2"/>
    </source>
</evidence>
<feature type="disulfide bond" evidence="5">
    <location>
        <begin position="366"/>
        <end position="370"/>
    </location>
</feature>
<dbReference type="PROSITE" id="PS00141">
    <property type="entry name" value="ASP_PROTEASE"/>
    <property type="match status" value="2"/>
</dbReference>
<feature type="active site" evidence="4">
    <location>
        <position position="375"/>
    </location>
</feature>
<keyword evidence="6" id="KW-0812">Transmembrane</keyword>
<gene>
    <name evidence="8" type="ORF">POCTA_138.1.T0640214</name>
</gene>
<keyword evidence="6" id="KW-0472">Membrane</keyword>
<comment type="caution">
    <text evidence="8">The sequence shown here is derived from an EMBL/GenBank/DDBJ whole genome shotgun (WGS) entry which is preliminary data.</text>
</comment>
<name>A0A8S1VBD7_PAROT</name>
<evidence type="ECO:0000256" key="6">
    <source>
        <dbReference type="SAM" id="Phobius"/>
    </source>
</evidence>
<feature type="active site" evidence="4">
    <location>
        <position position="192"/>
    </location>
</feature>
<organism evidence="8 9">
    <name type="scientific">Paramecium octaurelia</name>
    <dbReference type="NCBI Taxonomy" id="43137"/>
    <lineage>
        <taxon>Eukaryota</taxon>
        <taxon>Sar</taxon>
        <taxon>Alveolata</taxon>
        <taxon>Ciliophora</taxon>
        <taxon>Intramacronucleata</taxon>
        <taxon>Oligohymenophorea</taxon>
        <taxon>Peniculida</taxon>
        <taxon>Parameciidae</taxon>
        <taxon>Paramecium</taxon>
    </lineage>
</organism>
<feature type="disulfide bond" evidence="5">
    <location>
        <begin position="205"/>
        <end position="210"/>
    </location>
</feature>
<dbReference type="FunFam" id="2.40.70.10:FF:000116">
    <property type="entry name" value="Cathepsin D"/>
    <property type="match status" value="1"/>
</dbReference>
<dbReference type="GO" id="GO:0004190">
    <property type="term" value="F:aspartic-type endopeptidase activity"/>
    <property type="evidence" value="ECO:0007669"/>
    <property type="project" value="UniProtKB-KW"/>
</dbReference>
<keyword evidence="3" id="KW-0378">Hydrolase</keyword>
<evidence type="ECO:0000256" key="2">
    <source>
        <dbReference type="ARBA" id="ARBA00022750"/>
    </source>
</evidence>
<dbReference type="GO" id="GO:0006508">
    <property type="term" value="P:proteolysis"/>
    <property type="evidence" value="ECO:0007669"/>
    <property type="project" value="UniProtKB-KW"/>
</dbReference>
<keyword evidence="6" id="KW-1133">Transmembrane helix</keyword>
<protein>
    <recommendedName>
        <fullName evidence="7">Peptidase A1 domain-containing protein</fullName>
    </recommendedName>
</protein>
<dbReference type="PANTHER" id="PTHR47966">
    <property type="entry name" value="BETA-SITE APP-CLEAVING ENZYME, ISOFORM A-RELATED"/>
    <property type="match status" value="1"/>
</dbReference>
<feature type="domain" description="Peptidase A1" evidence="7">
    <location>
        <begin position="176"/>
        <end position="497"/>
    </location>
</feature>
<keyword evidence="9" id="KW-1185">Reference proteome</keyword>
<keyword evidence="5" id="KW-1015">Disulfide bond</keyword>
<evidence type="ECO:0000256" key="4">
    <source>
        <dbReference type="PIRSR" id="PIRSR601461-1"/>
    </source>
</evidence>
<dbReference type="OMA" id="MIQADNI"/>
<accession>A0A8S1VBD7</accession>
<proteinExistence type="predicted"/>
<dbReference type="InterPro" id="IPR001461">
    <property type="entry name" value="Aspartic_peptidase_A1"/>
</dbReference>
<keyword evidence="2" id="KW-0064">Aspartyl protease</keyword>
<evidence type="ECO:0000313" key="9">
    <source>
        <dbReference type="Proteomes" id="UP000683925"/>
    </source>
</evidence>
<dbReference type="OrthoDB" id="771136at2759"/>
<dbReference type="InterPro" id="IPR033121">
    <property type="entry name" value="PEPTIDASE_A1"/>
</dbReference>
<dbReference type="AlphaFoldDB" id="A0A8S1VBD7"/>
<evidence type="ECO:0000259" key="7">
    <source>
        <dbReference type="PROSITE" id="PS51767"/>
    </source>
</evidence>
<reference evidence="8" key="1">
    <citation type="submission" date="2021-01" db="EMBL/GenBank/DDBJ databases">
        <authorList>
            <consortium name="Genoscope - CEA"/>
            <person name="William W."/>
        </authorList>
    </citation>
    <scope>NUCLEOTIDE SEQUENCE</scope>
</reference>
<dbReference type="EMBL" id="CAJJDP010000063">
    <property type="protein sequence ID" value="CAD8174878.1"/>
    <property type="molecule type" value="Genomic_DNA"/>
</dbReference>
<keyword evidence="1" id="KW-0645">Protease</keyword>
<dbReference type="PANTHER" id="PTHR47966:SF51">
    <property type="entry name" value="BETA-SITE APP-CLEAVING ENZYME, ISOFORM A-RELATED"/>
    <property type="match status" value="1"/>
</dbReference>
<evidence type="ECO:0000256" key="3">
    <source>
        <dbReference type="ARBA" id="ARBA00022801"/>
    </source>
</evidence>
<dbReference type="InterPro" id="IPR001969">
    <property type="entry name" value="Aspartic_peptidase_AS"/>
</dbReference>
<dbReference type="Pfam" id="PF00026">
    <property type="entry name" value="Asp"/>
    <property type="match status" value="1"/>
</dbReference>
<dbReference type="FunFam" id="2.40.70.10:FF:000104">
    <property type="entry name" value="Uncharacterized protein"/>
    <property type="match status" value="1"/>
</dbReference>
<sequence length="501" mass="56810">MPLANDINQVTSNLLFKIFRSDLPLNKEFPQSQFYRGTSDVALMVPEEVMEHNFTTMSFIGSHQGHILIFIIVFLTMNQFLLSLLIVTTLCGQQQGSFLQEKQDNQIFTIKLKETQKIVTAKEMYDFLSTKQTYFRQHTPIDIQEIEFGGYVPKLQQNDERRKTSLKLHNFRNTQFTGPITVGDQEFQVIFDTGSANFWIDSAKCKNEGCRQHTQYQPSFRSKHLGYALNVEFGTGDLNGEINSDFVRLGEIEVEDQNIAEIIEENGSVFQNSGFDGIVGLGYPSMAAYNFNPLFDNIMQEKKLKSNQFSFYMSNQVNSYESQITFGGYDATKIDGEVHYHPVIDKYYWMIQADNILVNGKDEGFCPKGCKVVADTGTSLITGPFEDLIKLLELTNINDDCSNLNELPKLTFRIGGVDYDLDSKDYIMELRDDGTEIPLNNDVSASAFIQGTSSRCIGAFMPLDIPDPQGPAWILGDIFLTKYLSIYDRDTNMVGFGKAKH</sequence>